<accession>A0ABP7TPZ4</accession>
<evidence type="ECO:0000313" key="4">
    <source>
        <dbReference type="Proteomes" id="UP001424459"/>
    </source>
</evidence>
<keyword evidence="1" id="KW-0472">Membrane</keyword>
<comment type="caution">
    <text evidence="3">The sequence shown here is derived from an EMBL/GenBank/DDBJ whole genome shotgun (WGS) entry which is preliminary data.</text>
</comment>
<feature type="transmembrane region" description="Helical" evidence="1">
    <location>
        <begin position="20"/>
        <end position="42"/>
    </location>
</feature>
<keyword evidence="1" id="KW-0812">Transmembrane</keyword>
<reference evidence="4" key="1">
    <citation type="journal article" date="2019" name="Int. J. Syst. Evol. Microbiol.">
        <title>The Global Catalogue of Microorganisms (GCM) 10K type strain sequencing project: providing services to taxonomists for standard genome sequencing and annotation.</title>
        <authorList>
            <consortium name="The Broad Institute Genomics Platform"/>
            <consortium name="The Broad Institute Genome Sequencing Center for Infectious Disease"/>
            <person name="Wu L."/>
            <person name="Ma J."/>
        </authorList>
    </citation>
    <scope>NUCLEOTIDE SEQUENCE [LARGE SCALE GENOMIC DNA]</scope>
    <source>
        <strain evidence="4">JCM 17564</strain>
    </source>
</reference>
<protein>
    <recommendedName>
        <fullName evidence="2">Cell wall hydrolase SleB domain-containing protein</fullName>
    </recommendedName>
</protein>
<evidence type="ECO:0000313" key="3">
    <source>
        <dbReference type="EMBL" id="GAA4029610.1"/>
    </source>
</evidence>
<name>A0ABP7TPZ4_9SPHN</name>
<dbReference type="InterPro" id="IPR011105">
    <property type="entry name" value="Cell_wall_hydrolase_SleB"/>
</dbReference>
<evidence type="ECO:0000256" key="1">
    <source>
        <dbReference type="SAM" id="Phobius"/>
    </source>
</evidence>
<dbReference type="Gene3D" id="1.10.10.2520">
    <property type="entry name" value="Cell wall hydrolase SleB, domain 1"/>
    <property type="match status" value="1"/>
</dbReference>
<keyword evidence="1" id="KW-1133">Transmembrane helix</keyword>
<proteinExistence type="predicted"/>
<dbReference type="Pfam" id="PF07486">
    <property type="entry name" value="Hydrolase_2"/>
    <property type="match status" value="1"/>
</dbReference>
<sequence>MTSLALLQRRAAIRFASLRWDVLLGGALGLAILVGLAVTYAATMRNPAEAAPVASLPMTQAKAAVLLAATTGDQAQQVRATGAEAEQINAALPFSGAPVQAAAPFMAPTGGTAYDRALTCLTQAVYYEAGFEPLEGRRAVAQVILNRMRHPAFPKSVCGVVYQRNSTPICQFTFVCDGSLNRAPAAGAWAEARRVAAAALAGYVDGAVGQATHYHADYVAPYWAPMLAKITKIGAHIFYRWPGAWGQRGAFTGRYIGEPNDPASLRPAIRPAILAGGETIAAADVPPAQLTFEQDKTIRRASNDVGGLLDTSKGWRLSIPDPQATANRARATLAAQEQSTPLPRDAATVAAVTSASSGSAALASNQ</sequence>
<gene>
    <name evidence="3" type="ORF">GCM10022281_06000</name>
</gene>
<dbReference type="EMBL" id="BAABBR010000001">
    <property type="protein sequence ID" value="GAA4029610.1"/>
    <property type="molecule type" value="Genomic_DNA"/>
</dbReference>
<evidence type="ECO:0000259" key="2">
    <source>
        <dbReference type="Pfam" id="PF07486"/>
    </source>
</evidence>
<organism evidence="3 4">
    <name type="scientific">Sphingomonas rosea</name>
    <dbReference type="NCBI Taxonomy" id="335605"/>
    <lineage>
        <taxon>Bacteria</taxon>
        <taxon>Pseudomonadati</taxon>
        <taxon>Pseudomonadota</taxon>
        <taxon>Alphaproteobacteria</taxon>
        <taxon>Sphingomonadales</taxon>
        <taxon>Sphingomonadaceae</taxon>
        <taxon>Sphingomonas</taxon>
    </lineage>
</organism>
<feature type="domain" description="Cell wall hydrolase SleB" evidence="2">
    <location>
        <begin position="132"/>
        <end position="239"/>
    </location>
</feature>
<dbReference type="Proteomes" id="UP001424459">
    <property type="component" value="Unassembled WGS sequence"/>
</dbReference>
<keyword evidence="4" id="KW-1185">Reference proteome</keyword>
<dbReference type="InterPro" id="IPR042047">
    <property type="entry name" value="SleB_dom1"/>
</dbReference>
<dbReference type="RefSeq" id="WP_344695515.1">
    <property type="nucleotide sequence ID" value="NZ_BAABBR010000001.1"/>
</dbReference>